<dbReference type="EMBL" id="CP000738">
    <property type="protein sequence ID" value="ABR60195.1"/>
    <property type="molecule type" value="Genomic_DNA"/>
</dbReference>
<dbReference type="STRING" id="366394.Smed_1345"/>
<sequence>MAIEVSETRNGKTITHRLDPSQVDELDEISGDEQQALVWCETHKNWEWHWIDRTELGNR</sequence>
<evidence type="ECO:0000313" key="2">
    <source>
        <dbReference type="Proteomes" id="UP000001108"/>
    </source>
</evidence>
<gene>
    <name evidence="1" type="ordered locus">Smed_1345</name>
</gene>
<dbReference type="HOGENOM" id="CLU_2993582_0_0_5"/>
<dbReference type="Proteomes" id="UP000001108">
    <property type="component" value="Chromosome"/>
</dbReference>
<dbReference type="PATRIC" id="fig|366394.8.peg.4474"/>
<reference evidence="2" key="1">
    <citation type="submission" date="2007-06" db="EMBL/GenBank/DDBJ databases">
        <title>Complete sequence of Sinorhizobium medicae WSM419 chromosome.</title>
        <authorList>
            <consortium name="US DOE Joint Genome Institute"/>
            <person name="Copeland A."/>
            <person name="Lucas S."/>
            <person name="Lapidus A."/>
            <person name="Barry K."/>
            <person name="Glavina del Rio T."/>
            <person name="Dalin E."/>
            <person name="Tice H."/>
            <person name="Pitluck S."/>
            <person name="Chain P."/>
            <person name="Malfatti S."/>
            <person name="Shin M."/>
            <person name="Vergez L."/>
            <person name="Schmutz J."/>
            <person name="Larimer F."/>
            <person name="Land M."/>
            <person name="Hauser L."/>
            <person name="Kyrpides N."/>
            <person name="Mikhailova N."/>
            <person name="Reeve W.G."/>
            <person name="Richardson P."/>
        </authorList>
    </citation>
    <scope>NUCLEOTIDE SEQUENCE [LARGE SCALE GENOMIC DNA]</scope>
    <source>
        <strain evidence="2">WSM419</strain>
    </source>
</reference>
<evidence type="ECO:0000313" key="1">
    <source>
        <dbReference type="EMBL" id="ABR60195.1"/>
    </source>
</evidence>
<dbReference type="eggNOG" id="ENOG5031K9I">
    <property type="taxonomic scope" value="Bacteria"/>
</dbReference>
<accession>A6U965</accession>
<dbReference type="KEGG" id="smd:Smed_1345"/>
<organism evidence="1 2">
    <name type="scientific">Sinorhizobium medicae (strain WSM419)</name>
    <name type="common">Ensifer medicae</name>
    <dbReference type="NCBI Taxonomy" id="366394"/>
    <lineage>
        <taxon>Bacteria</taxon>
        <taxon>Pseudomonadati</taxon>
        <taxon>Pseudomonadota</taxon>
        <taxon>Alphaproteobacteria</taxon>
        <taxon>Hyphomicrobiales</taxon>
        <taxon>Rhizobiaceae</taxon>
        <taxon>Sinorhizobium/Ensifer group</taxon>
        <taxon>Sinorhizobium</taxon>
    </lineage>
</organism>
<protein>
    <submittedName>
        <fullName evidence="1">Uncharacterized protein</fullName>
    </submittedName>
</protein>
<proteinExistence type="predicted"/>
<dbReference type="AlphaFoldDB" id="A6U965"/>
<reference evidence="1 2" key="2">
    <citation type="journal article" date="2010" name="Stand. Genomic Sci.">
        <title>Complete genome sequence of the Medicago microsymbiont Ensifer (Sinorhizobium) medicae strain WSM419.</title>
        <authorList>
            <person name="Reeve W."/>
            <person name="Chain P."/>
            <person name="O'Hara G."/>
            <person name="Ardley J."/>
            <person name="Nandesena K."/>
            <person name="Brau L."/>
            <person name="Tiwari R."/>
            <person name="Malfatti S."/>
            <person name="Kiss H."/>
            <person name="Lapidus A."/>
            <person name="Copeland A."/>
            <person name="Nolan M."/>
            <person name="Land M."/>
            <person name="Hauser L."/>
            <person name="Chang Y.J."/>
            <person name="Ivanova N."/>
            <person name="Mavromatis K."/>
            <person name="Markowitz V."/>
            <person name="Kyrpides N."/>
            <person name="Gollagher M."/>
            <person name="Yates R."/>
            <person name="Dilworth M."/>
            <person name="Howieson J."/>
        </authorList>
    </citation>
    <scope>NUCLEOTIDE SEQUENCE [LARGE SCALE GENOMIC DNA]</scope>
    <source>
        <strain evidence="1 2">WSM419</strain>
    </source>
</reference>
<dbReference type="OrthoDB" id="8421193at2"/>
<dbReference type="RefSeq" id="WP_011975505.1">
    <property type="nucleotide sequence ID" value="NC_009636.1"/>
</dbReference>
<name>A6U965_SINMW</name>